<reference evidence="12 13" key="1">
    <citation type="submission" date="2017-12" db="EMBL/GenBank/DDBJ databases">
        <title>Sequencing, de novo assembly and annotation of complete genome of a new Thraustochytrid species, strain FCC1311.</title>
        <authorList>
            <person name="Sedici K."/>
            <person name="Godart F."/>
            <person name="Aiese Cigliano R."/>
            <person name="Sanseverino W."/>
            <person name="Barakat M."/>
            <person name="Ortet P."/>
            <person name="Marechal E."/>
            <person name="Cagnac O."/>
            <person name="Amato A."/>
        </authorList>
    </citation>
    <scope>NUCLEOTIDE SEQUENCE [LARGE SCALE GENOMIC DNA]</scope>
</reference>
<evidence type="ECO:0000256" key="1">
    <source>
        <dbReference type="ARBA" id="ARBA00004141"/>
    </source>
</evidence>
<keyword evidence="4" id="KW-0547">Nucleotide-binding</keyword>
<dbReference type="PROSITE" id="PS50893">
    <property type="entry name" value="ABC_TRANSPORTER_2"/>
    <property type="match status" value="1"/>
</dbReference>
<feature type="compositionally biased region" description="Basic and acidic residues" evidence="9">
    <location>
        <begin position="17"/>
        <end position="28"/>
    </location>
</feature>
<protein>
    <submittedName>
        <fullName evidence="12">ABC transporter G family member 24</fullName>
    </submittedName>
</protein>
<feature type="transmembrane region" description="Helical" evidence="10">
    <location>
        <begin position="668"/>
        <end position="688"/>
    </location>
</feature>
<feature type="region of interest" description="Disordered" evidence="9">
    <location>
        <begin position="100"/>
        <end position="135"/>
    </location>
</feature>
<evidence type="ECO:0000313" key="12">
    <source>
        <dbReference type="EMBL" id="GBG25919.1"/>
    </source>
</evidence>
<name>A0A2R5G6H0_9STRA</name>
<feature type="transmembrane region" description="Helical" evidence="10">
    <location>
        <begin position="713"/>
        <end position="737"/>
    </location>
</feature>
<feature type="coiled-coil region" evidence="8">
    <location>
        <begin position="55"/>
        <end position="82"/>
    </location>
</feature>
<dbReference type="GO" id="GO:0042626">
    <property type="term" value="F:ATPase-coupled transmembrane transporter activity"/>
    <property type="evidence" value="ECO:0007669"/>
    <property type="project" value="TreeGrafter"/>
</dbReference>
<dbReference type="SMART" id="SM00382">
    <property type="entry name" value="AAA"/>
    <property type="match status" value="1"/>
</dbReference>
<evidence type="ECO:0000256" key="4">
    <source>
        <dbReference type="ARBA" id="ARBA00022741"/>
    </source>
</evidence>
<dbReference type="InParanoid" id="A0A2R5G6H0"/>
<dbReference type="InterPro" id="IPR003439">
    <property type="entry name" value="ABC_transporter-like_ATP-bd"/>
</dbReference>
<feature type="region of interest" description="Disordered" evidence="9">
    <location>
        <begin position="17"/>
        <end position="54"/>
    </location>
</feature>
<dbReference type="InterPro" id="IPR003593">
    <property type="entry name" value="AAA+_ATPase"/>
</dbReference>
<accession>A0A2R5G6H0</accession>
<dbReference type="AlphaFoldDB" id="A0A2R5G6H0"/>
<dbReference type="GO" id="GO:0016887">
    <property type="term" value="F:ATP hydrolysis activity"/>
    <property type="evidence" value="ECO:0007669"/>
    <property type="project" value="InterPro"/>
</dbReference>
<gene>
    <name evidence="12" type="ORF">FCC1311_021382</name>
</gene>
<proteinExistence type="predicted"/>
<dbReference type="PANTHER" id="PTHR48041:SF91">
    <property type="entry name" value="ABC TRANSPORTER G FAMILY MEMBER 28"/>
    <property type="match status" value="1"/>
</dbReference>
<feature type="transmembrane region" description="Helical" evidence="10">
    <location>
        <begin position="758"/>
        <end position="779"/>
    </location>
</feature>
<evidence type="ECO:0000256" key="8">
    <source>
        <dbReference type="SAM" id="Coils"/>
    </source>
</evidence>
<keyword evidence="2" id="KW-0813">Transport</keyword>
<feature type="transmembrane region" description="Helical" evidence="10">
    <location>
        <begin position="912"/>
        <end position="932"/>
    </location>
</feature>
<dbReference type="EMBL" id="BEYU01000016">
    <property type="protein sequence ID" value="GBG25919.1"/>
    <property type="molecule type" value="Genomic_DNA"/>
</dbReference>
<feature type="compositionally biased region" description="Acidic residues" evidence="9">
    <location>
        <begin position="109"/>
        <end position="120"/>
    </location>
</feature>
<evidence type="ECO:0000313" key="13">
    <source>
        <dbReference type="Proteomes" id="UP000241890"/>
    </source>
</evidence>
<feature type="transmembrane region" description="Helical" evidence="10">
    <location>
        <begin position="152"/>
        <end position="174"/>
    </location>
</feature>
<evidence type="ECO:0000256" key="9">
    <source>
        <dbReference type="SAM" id="MobiDB-lite"/>
    </source>
</evidence>
<feature type="transmembrane region" description="Helical" evidence="10">
    <location>
        <begin position="215"/>
        <end position="233"/>
    </location>
</feature>
<evidence type="ECO:0000256" key="6">
    <source>
        <dbReference type="ARBA" id="ARBA00022989"/>
    </source>
</evidence>
<dbReference type="GO" id="GO:0016020">
    <property type="term" value="C:membrane"/>
    <property type="evidence" value="ECO:0007669"/>
    <property type="project" value="UniProtKB-SubCell"/>
</dbReference>
<evidence type="ECO:0000256" key="2">
    <source>
        <dbReference type="ARBA" id="ARBA00022448"/>
    </source>
</evidence>
<keyword evidence="8" id="KW-0175">Coiled coil</keyword>
<feature type="transmembrane region" description="Helical" evidence="10">
    <location>
        <begin position="869"/>
        <end position="892"/>
    </location>
</feature>
<organism evidence="12 13">
    <name type="scientific">Hondaea fermentalgiana</name>
    <dbReference type="NCBI Taxonomy" id="2315210"/>
    <lineage>
        <taxon>Eukaryota</taxon>
        <taxon>Sar</taxon>
        <taxon>Stramenopiles</taxon>
        <taxon>Bigyra</taxon>
        <taxon>Labyrinthulomycetes</taxon>
        <taxon>Thraustochytrida</taxon>
        <taxon>Thraustochytriidae</taxon>
        <taxon>Hondaea</taxon>
    </lineage>
</organism>
<evidence type="ECO:0000259" key="11">
    <source>
        <dbReference type="PROSITE" id="PS50893"/>
    </source>
</evidence>
<comment type="caution">
    <text evidence="12">The sequence shown here is derived from an EMBL/GenBank/DDBJ whole genome shotgun (WGS) entry which is preliminary data.</text>
</comment>
<feature type="compositionally biased region" description="Basic and acidic residues" evidence="9">
    <location>
        <begin position="121"/>
        <end position="135"/>
    </location>
</feature>
<dbReference type="SUPFAM" id="SSF52540">
    <property type="entry name" value="P-loop containing nucleoside triphosphate hydrolases"/>
    <property type="match status" value="1"/>
</dbReference>
<keyword evidence="13" id="KW-1185">Reference proteome</keyword>
<dbReference type="PROSITE" id="PS00211">
    <property type="entry name" value="ABC_TRANSPORTER_1"/>
    <property type="match status" value="1"/>
</dbReference>
<comment type="subcellular location">
    <subcellularLocation>
        <location evidence="1">Membrane</location>
        <topology evidence="1">Multi-pass membrane protein</topology>
    </subcellularLocation>
</comment>
<evidence type="ECO:0000256" key="5">
    <source>
        <dbReference type="ARBA" id="ARBA00022840"/>
    </source>
</evidence>
<feature type="domain" description="ABC transporter" evidence="11">
    <location>
        <begin position="263"/>
        <end position="507"/>
    </location>
</feature>
<dbReference type="OrthoDB" id="194417at2759"/>
<sequence length="960" mass="107076">MSNAAWDDGASAVVLDDRQGETYLRRDREDDDEVVGGGNVFVDNDDSDGDEDNEFEREAALRDQLRREYAELAAQVEELRKNHALQDLHRQSLLLAQTTASRGVQATNEADDHDQNDDPGDGEKGQTEDTERKSAQSDPLVPCRLAWRVTRVVVLLAWFFLVSFVHVLVFPVSYVRNSMVNMTSNKNPRENERLSVMQAFFSPKGHVGILPRPRVLMTLVLGLVFATFICIITEDEFLFGPKDTAASVLAAGHEDNIVLPIEISFDRVGCKVAQHSYPILHNITGHIPPGQITGVLGPSGAGKSTFAYQLLGRGERLCEPSLGHVYLNGERQALNVILDRVGHVPQKDALLEELTVEETLLHSAAWRLPWYYTEAQRREALEETLTLLDLHHIRHSPIGGLTSRGLSGGERKRVSIGIELITNPSVLIMDEPTSGLDGAAAFKLARRLRRIADQKGVSIIVVLHVPSTRVFDLLDNLVLLQLGEAAYVGPRTKVADAFSLMGFDISGTVTQSRITTPEYLLDVLAGTVPYPSHICPYEDMVSDRYKDSTDNETHCGSRPTLPELWRSIVDGGDTAFYGRSSPGIEGRDHSECEQYPLVRQRICKREFILQNYPRVPKPGLVRQAYLWTEVLAMVAIRQGFVIEAICTIVTAVVCAWVRSYSSSWDARAMAAFFVSVAVSALAAFSAVFQDNVAPIKRAAQAGMVLGAHHNAVVALNLVKAFFTANLFALTFHIALLIRTSDYRILRARRHCEMAYIIFIFYIASWSVSALLCVLGGHHFQRSACLAIGYLLWTHVFAMYSPNKRQINLDSLMLERYPAARIIHIQCSMSPARYFIESFTVWDSVPVHDTPESQSGRRFMLSYFSYRDENLSGCVSALFTFFLTLCIIRWWVFGYLNSTDFHKLFDQPLFAKFSLKLQASLSLSLAVLLTLFVEVKRYRRHAAAIAAAAAAAADAEKSKTE</sequence>
<dbReference type="Proteomes" id="UP000241890">
    <property type="component" value="Unassembled WGS sequence"/>
</dbReference>
<dbReference type="InterPro" id="IPR017871">
    <property type="entry name" value="ABC_transporter-like_CS"/>
</dbReference>
<evidence type="ECO:0000256" key="7">
    <source>
        <dbReference type="ARBA" id="ARBA00023136"/>
    </source>
</evidence>
<evidence type="ECO:0000256" key="10">
    <source>
        <dbReference type="SAM" id="Phobius"/>
    </source>
</evidence>
<dbReference type="InterPro" id="IPR050352">
    <property type="entry name" value="ABCG_transporters"/>
</dbReference>
<keyword evidence="3 10" id="KW-0812">Transmembrane</keyword>
<dbReference type="InterPro" id="IPR027417">
    <property type="entry name" value="P-loop_NTPase"/>
</dbReference>
<keyword evidence="7 10" id="KW-0472">Membrane</keyword>
<feature type="compositionally biased region" description="Acidic residues" evidence="9">
    <location>
        <begin position="43"/>
        <end position="54"/>
    </location>
</feature>
<dbReference type="PANTHER" id="PTHR48041">
    <property type="entry name" value="ABC TRANSPORTER G FAMILY MEMBER 28"/>
    <property type="match status" value="1"/>
</dbReference>
<dbReference type="Gene3D" id="3.40.50.300">
    <property type="entry name" value="P-loop containing nucleotide triphosphate hydrolases"/>
    <property type="match status" value="1"/>
</dbReference>
<evidence type="ECO:0000256" key="3">
    <source>
        <dbReference type="ARBA" id="ARBA00022692"/>
    </source>
</evidence>
<dbReference type="Pfam" id="PF00005">
    <property type="entry name" value="ABC_tran"/>
    <property type="match status" value="1"/>
</dbReference>
<keyword evidence="5" id="KW-0067">ATP-binding</keyword>
<dbReference type="GO" id="GO:0005524">
    <property type="term" value="F:ATP binding"/>
    <property type="evidence" value="ECO:0007669"/>
    <property type="project" value="UniProtKB-KW"/>
</dbReference>
<keyword evidence="6 10" id="KW-1133">Transmembrane helix</keyword>